<name>A0A0K2GAD0_NITMO</name>
<proteinExistence type="predicted"/>
<dbReference type="STRING" id="42253.NITMOv2_1126"/>
<accession>A0A0K2GAD0</accession>
<evidence type="ECO:0000313" key="1">
    <source>
        <dbReference type="EMBL" id="ALA57557.1"/>
    </source>
</evidence>
<organism evidence="1 2">
    <name type="scientific">Nitrospira moscoviensis</name>
    <dbReference type="NCBI Taxonomy" id="42253"/>
    <lineage>
        <taxon>Bacteria</taxon>
        <taxon>Pseudomonadati</taxon>
        <taxon>Nitrospirota</taxon>
        <taxon>Nitrospiria</taxon>
        <taxon>Nitrospirales</taxon>
        <taxon>Nitrospiraceae</taxon>
        <taxon>Nitrospira</taxon>
    </lineage>
</organism>
<dbReference type="PROSITE" id="PS51257">
    <property type="entry name" value="PROKAR_LIPOPROTEIN"/>
    <property type="match status" value="1"/>
</dbReference>
<keyword evidence="2" id="KW-1185">Reference proteome</keyword>
<dbReference type="Gene3D" id="3.40.50.10610">
    <property type="entry name" value="ABC-type transport auxiliary lipoprotein component"/>
    <property type="match status" value="1"/>
</dbReference>
<gene>
    <name evidence="1" type="ORF">NITMOv2_1126</name>
</gene>
<protein>
    <recommendedName>
        <fullName evidence="3">Lipoprotein</fullName>
    </recommendedName>
</protein>
<dbReference type="KEGG" id="nmv:NITMOv2_1126"/>
<dbReference type="Proteomes" id="UP000069205">
    <property type="component" value="Chromosome"/>
</dbReference>
<dbReference type="EMBL" id="CP011801">
    <property type="protein sequence ID" value="ALA57557.1"/>
    <property type="molecule type" value="Genomic_DNA"/>
</dbReference>
<sequence length="208" mass="23241">MPPARASLTLIVMIGAAGCHYDAPALRLSPAPPAFSVSIPRDVQRIAVLYPKTTNPDVAGAYNRLESETFRLKTRRPDLKIVDRFNLPLLQHEQQLQLAQAGSDDSAIRVGRLLGVDSVLIYRIDGPSHRDRLWARTSRDLPPITVTSKLIRVESAEVLYHRVVTARFDPVSDGGWMPADNVDYQRLSRDAMERGIMQTVDELGRAFQ</sequence>
<reference evidence="1 2" key="1">
    <citation type="journal article" date="2015" name="Proc. Natl. Acad. Sci. U.S.A.">
        <title>Expanded metabolic versatility of ubiquitous nitrite-oxidizing bacteria from the genus Nitrospira.</title>
        <authorList>
            <person name="Koch H."/>
            <person name="Lucker S."/>
            <person name="Albertsen M."/>
            <person name="Kitzinger K."/>
            <person name="Herbold C."/>
            <person name="Spieck E."/>
            <person name="Nielsen P.H."/>
            <person name="Wagner M."/>
            <person name="Daims H."/>
        </authorList>
    </citation>
    <scope>NUCLEOTIDE SEQUENCE [LARGE SCALE GENOMIC DNA]</scope>
    <source>
        <strain evidence="1 2">NSP M-1</strain>
    </source>
</reference>
<dbReference type="PATRIC" id="fig|42253.5.peg.1111"/>
<dbReference type="AlphaFoldDB" id="A0A0K2GAD0"/>
<evidence type="ECO:0000313" key="2">
    <source>
        <dbReference type="Proteomes" id="UP000069205"/>
    </source>
</evidence>
<evidence type="ECO:0008006" key="3">
    <source>
        <dbReference type="Google" id="ProtNLM"/>
    </source>
</evidence>
<dbReference type="RefSeq" id="WP_053378881.1">
    <property type="nucleotide sequence ID" value="NZ_CP011801.1"/>
</dbReference>